<reference evidence="2" key="2">
    <citation type="submission" date="2023-05" db="EMBL/GenBank/DDBJ databases">
        <authorList>
            <consortium name="Lawrence Berkeley National Laboratory"/>
            <person name="Steindorff A."/>
            <person name="Hensen N."/>
            <person name="Bonometti L."/>
            <person name="Westerberg I."/>
            <person name="Brannstrom I.O."/>
            <person name="Guillou S."/>
            <person name="Cros-Aarteil S."/>
            <person name="Calhoun S."/>
            <person name="Haridas S."/>
            <person name="Kuo A."/>
            <person name="Mondo S."/>
            <person name="Pangilinan J."/>
            <person name="Riley R."/>
            <person name="Labutti K."/>
            <person name="Andreopoulos B."/>
            <person name="Lipzen A."/>
            <person name="Chen C."/>
            <person name="Yanf M."/>
            <person name="Daum C."/>
            <person name="Ng V."/>
            <person name="Clum A."/>
            <person name="Ohm R."/>
            <person name="Martin F."/>
            <person name="Silar P."/>
            <person name="Natvig D."/>
            <person name="Lalanne C."/>
            <person name="Gautier V."/>
            <person name="Ament-Velasquez S.L."/>
            <person name="Kruys A."/>
            <person name="Hutchinson M.I."/>
            <person name="Powell A.J."/>
            <person name="Barry K."/>
            <person name="Miller A.N."/>
            <person name="Grigoriev I.V."/>
            <person name="Debuchy R."/>
            <person name="Gladieux P."/>
            <person name="Thoren M.H."/>
            <person name="Johannesson H."/>
        </authorList>
    </citation>
    <scope>NUCLEOTIDE SEQUENCE</scope>
    <source>
        <strain evidence="2">CBS 103.79</strain>
    </source>
</reference>
<feature type="non-terminal residue" evidence="2">
    <location>
        <position position="168"/>
    </location>
</feature>
<protein>
    <submittedName>
        <fullName evidence="2">Uncharacterized protein</fullName>
    </submittedName>
</protein>
<dbReference type="EMBL" id="MU855869">
    <property type="protein sequence ID" value="KAK3898850.1"/>
    <property type="molecule type" value="Genomic_DNA"/>
</dbReference>
<sequence>MSPLPGVEGLQDDDEGKENKGTPGHENQRQDGVLACPFYKHDSIRHRSCFRLRLSRIRDVKQHLIRRHCRPRHPCPVCDGMPGSPGCHHIHPPPGGIDVEGVSWEQQRALSRRVDRALDVPSQWYSVWDIVFPGVTRPASPYRSAGTRFGEVLNILHDYWEGQRQILI</sequence>
<dbReference type="PANTHER" id="PTHR38166">
    <property type="entry name" value="C2H2-TYPE DOMAIN-CONTAINING PROTEIN-RELATED"/>
    <property type="match status" value="1"/>
</dbReference>
<evidence type="ECO:0000313" key="3">
    <source>
        <dbReference type="Proteomes" id="UP001303889"/>
    </source>
</evidence>
<proteinExistence type="predicted"/>
<evidence type="ECO:0000313" key="2">
    <source>
        <dbReference type="EMBL" id="KAK3898850.1"/>
    </source>
</evidence>
<feature type="region of interest" description="Disordered" evidence="1">
    <location>
        <begin position="1"/>
        <end position="32"/>
    </location>
</feature>
<accession>A0AAN6RQ39</accession>
<dbReference type="Proteomes" id="UP001303889">
    <property type="component" value="Unassembled WGS sequence"/>
</dbReference>
<dbReference type="AlphaFoldDB" id="A0AAN6RQ39"/>
<keyword evidence="3" id="KW-1185">Reference proteome</keyword>
<name>A0AAN6RQ39_9PEZI</name>
<reference evidence="2" key="1">
    <citation type="journal article" date="2023" name="Mol. Phylogenet. Evol.">
        <title>Genome-scale phylogeny and comparative genomics of the fungal order Sordariales.</title>
        <authorList>
            <person name="Hensen N."/>
            <person name="Bonometti L."/>
            <person name="Westerberg I."/>
            <person name="Brannstrom I.O."/>
            <person name="Guillou S."/>
            <person name="Cros-Aarteil S."/>
            <person name="Calhoun S."/>
            <person name="Haridas S."/>
            <person name="Kuo A."/>
            <person name="Mondo S."/>
            <person name="Pangilinan J."/>
            <person name="Riley R."/>
            <person name="LaButti K."/>
            <person name="Andreopoulos B."/>
            <person name="Lipzen A."/>
            <person name="Chen C."/>
            <person name="Yan M."/>
            <person name="Daum C."/>
            <person name="Ng V."/>
            <person name="Clum A."/>
            <person name="Steindorff A."/>
            <person name="Ohm R.A."/>
            <person name="Martin F."/>
            <person name="Silar P."/>
            <person name="Natvig D.O."/>
            <person name="Lalanne C."/>
            <person name="Gautier V."/>
            <person name="Ament-Velasquez S.L."/>
            <person name="Kruys A."/>
            <person name="Hutchinson M.I."/>
            <person name="Powell A.J."/>
            <person name="Barry K."/>
            <person name="Miller A.N."/>
            <person name="Grigoriev I.V."/>
            <person name="Debuchy R."/>
            <person name="Gladieux P."/>
            <person name="Hiltunen Thoren M."/>
            <person name="Johannesson H."/>
        </authorList>
    </citation>
    <scope>NUCLEOTIDE SEQUENCE</scope>
    <source>
        <strain evidence="2">CBS 103.79</strain>
    </source>
</reference>
<comment type="caution">
    <text evidence="2">The sequence shown here is derived from an EMBL/GenBank/DDBJ whole genome shotgun (WGS) entry which is preliminary data.</text>
</comment>
<organism evidence="2 3">
    <name type="scientific">Staphylotrichum tortipilum</name>
    <dbReference type="NCBI Taxonomy" id="2831512"/>
    <lineage>
        <taxon>Eukaryota</taxon>
        <taxon>Fungi</taxon>
        <taxon>Dikarya</taxon>
        <taxon>Ascomycota</taxon>
        <taxon>Pezizomycotina</taxon>
        <taxon>Sordariomycetes</taxon>
        <taxon>Sordariomycetidae</taxon>
        <taxon>Sordariales</taxon>
        <taxon>Chaetomiaceae</taxon>
        <taxon>Staphylotrichum</taxon>
    </lineage>
</organism>
<evidence type="ECO:0000256" key="1">
    <source>
        <dbReference type="SAM" id="MobiDB-lite"/>
    </source>
</evidence>
<dbReference type="PANTHER" id="PTHR38166:SF1">
    <property type="entry name" value="C2H2-TYPE DOMAIN-CONTAINING PROTEIN"/>
    <property type="match status" value="1"/>
</dbReference>
<gene>
    <name evidence="2" type="ORF">C8A05DRAFT_18626</name>
</gene>